<dbReference type="PANTHER" id="PTHR23023">
    <property type="entry name" value="DIMETHYLANILINE MONOOXYGENASE"/>
    <property type="match status" value="1"/>
</dbReference>
<dbReference type="EMBL" id="CP134190">
    <property type="protein sequence ID" value="WPB05605.1"/>
    <property type="molecule type" value="Genomic_DNA"/>
</dbReference>
<evidence type="ECO:0000256" key="2">
    <source>
        <dbReference type="ARBA" id="ARBA00022630"/>
    </source>
</evidence>
<sequence length="479" mass="54015">MSGNSIKRVAVVGAGPAGAIVIDALAQEKAFDLIRVFERRREAGGCWSGDEGLPPTISNISQLGDRTADPPLTIPEQSPTIRPKTHQQRFDEATAYPYLETNVVAEAMQFSQEPIPGVVSGYSKRLYGPKSPYRHWKVMRQYIQSLVKRNGYEDFVSYNTSVERAEKVGSVWQVTLRNPGQEHDYWWTEEFDAVIVASGHYNVPYIPAIPGLDEFEKDRPGSVIHSKHFRGRDLYKDKRVVVVGASVSAADIAFDLTSVTVAPVHAIVIGHKFNVYFGGEAFNHPLIQRHPSISQIVGRTVHLEDGTVIDDVDHIIFGTGYTWTIPFLPQVATRNNRIPDLYEHVVWQHDPTLLFVGAVNAGLTFKIFEWQAIYAASLLSGRGTLPSREEMKAWEEDRIKKKGDGPKFALVYPDFEDTFERLRSLSGEVKDGKGRPLPKFRREWFRDFTNGHELRKQTWKRLNAEARANLESSAAKARL</sequence>
<dbReference type="SUPFAM" id="SSF51905">
    <property type="entry name" value="FAD/NAD(P)-binding domain"/>
    <property type="match status" value="2"/>
</dbReference>
<gene>
    <name evidence="6" type="ORF">CB0940_10035</name>
    <name evidence="7" type="ORF">RHO25_010258</name>
</gene>
<evidence type="ECO:0000313" key="9">
    <source>
        <dbReference type="Proteomes" id="UP001302367"/>
    </source>
</evidence>
<dbReference type="PIRSF" id="PIRSF000332">
    <property type="entry name" value="FMO"/>
    <property type="match status" value="1"/>
</dbReference>
<dbReference type="Gene3D" id="3.50.50.60">
    <property type="entry name" value="FAD/NAD(P)-binding domain"/>
    <property type="match status" value="2"/>
</dbReference>
<comment type="similarity">
    <text evidence="1">Belongs to the FMO family.</text>
</comment>
<dbReference type="PRINTS" id="PR00419">
    <property type="entry name" value="ADXRDTASE"/>
</dbReference>
<dbReference type="OrthoDB" id="66881at2759"/>
<dbReference type="EMBL" id="LKMD01000106">
    <property type="protein sequence ID" value="PIA91497.1"/>
    <property type="molecule type" value="Genomic_DNA"/>
</dbReference>
<dbReference type="GO" id="GO:0050660">
    <property type="term" value="F:flavin adenine dinucleotide binding"/>
    <property type="evidence" value="ECO:0007669"/>
    <property type="project" value="InterPro"/>
</dbReference>
<dbReference type="Proteomes" id="UP001302367">
    <property type="component" value="Chromosome 7"/>
</dbReference>
<dbReference type="InterPro" id="IPR020946">
    <property type="entry name" value="Flavin_mOase-like"/>
</dbReference>
<keyword evidence="5" id="KW-0560">Oxidoreductase</keyword>
<evidence type="ECO:0000313" key="6">
    <source>
        <dbReference type="EMBL" id="PIA91497.1"/>
    </source>
</evidence>
<name>A0A2G5HG21_CERBT</name>
<evidence type="ECO:0000256" key="1">
    <source>
        <dbReference type="ARBA" id="ARBA00009183"/>
    </source>
</evidence>
<keyword evidence="3" id="KW-0274">FAD</keyword>
<reference evidence="6 8" key="1">
    <citation type="submission" date="2015-10" db="EMBL/GenBank/DDBJ databases">
        <title>The cercosporin biosynthetic gene cluster was horizontally transferred to several fungal lineages and shown to be expanded in Cercospora beticola based on microsynteny with recipient genomes.</title>
        <authorList>
            <person name="De Jonge R."/>
            <person name="Ebert M.K."/>
            <person name="Suttle J.C."/>
            <person name="Jurick Ii W.M."/>
            <person name="Secor G.A."/>
            <person name="Thomma B.P."/>
            <person name="Van De Peer Y."/>
            <person name="Bolton M.D."/>
        </authorList>
    </citation>
    <scope>NUCLEOTIDE SEQUENCE [LARGE SCALE GENOMIC DNA]</scope>
    <source>
        <strain evidence="6 8">09-40</strain>
    </source>
</reference>
<dbReference type="InterPro" id="IPR050346">
    <property type="entry name" value="FMO-like"/>
</dbReference>
<keyword evidence="4" id="KW-0521">NADP</keyword>
<dbReference type="GO" id="GO:0050661">
    <property type="term" value="F:NADP binding"/>
    <property type="evidence" value="ECO:0007669"/>
    <property type="project" value="InterPro"/>
</dbReference>
<reference evidence="7 9" key="2">
    <citation type="submission" date="2023-09" db="EMBL/GenBank/DDBJ databases">
        <title>Complete-Gapless Cercospora beticola genome.</title>
        <authorList>
            <person name="Wyatt N.A."/>
            <person name="Spanner R.E."/>
            <person name="Bolton M.D."/>
        </authorList>
    </citation>
    <scope>NUCLEOTIDE SEQUENCE [LARGE SCALE GENOMIC DNA]</scope>
    <source>
        <strain evidence="7">Cb09-40</strain>
    </source>
</reference>
<keyword evidence="2" id="KW-0285">Flavoprotein</keyword>
<dbReference type="GO" id="GO:0004499">
    <property type="term" value="F:N,N-dimethylaniline monooxygenase activity"/>
    <property type="evidence" value="ECO:0007669"/>
    <property type="project" value="InterPro"/>
</dbReference>
<dbReference type="InterPro" id="IPR036188">
    <property type="entry name" value="FAD/NAD-bd_sf"/>
</dbReference>
<accession>A0A2G5HG21</accession>
<protein>
    <submittedName>
        <fullName evidence="6">Thiol-specific monooxygenase</fullName>
    </submittedName>
</protein>
<organism evidence="6 8">
    <name type="scientific">Cercospora beticola</name>
    <name type="common">Sugarbeet leaf spot fungus</name>
    <dbReference type="NCBI Taxonomy" id="122368"/>
    <lineage>
        <taxon>Eukaryota</taxon>
        <taxon>Fungi</taxon>
        <taxon>Dikarya</taxon>
        <taxon>Ascomycota</taxon>
        <taxon>Pezizomycotina</taxon>
        <taxon>Dothideomycetes</taxon>
        <taxon>Dothideomycetidae</taxon>
        <taxon>Mycosphaerellales</taxon>
        <taxon>Mycosphaerellaceae</taxon>
        <taxon>Cercospora</taxon>
    </lineage>
</organism>
<dbReference type="InterPro" id="IPR000960">
    <property type="entry name" value="Flavin_mOase"/>
</dbReference>
<evidence type="ECO:0000256" key="3">
    <source>
        <dbReference type="ARBA" id="ARBA00022827"/>
    </source>
</evidence>
<evidence type="ECO:0000256" key="4">
    <source>
        <dbReference type="ARBA" id="ARBA00022857"/>
    </source>
</evidence>
<keyword evidence="6" id="KW-0503">Monooxygenase</keyword>
<keyword evidence="9" id="KW-1185">Reference proteome</keyword>
<dbReference type="Pfam" id="PF00743">
    <property type="entry name" value="FMO-like"/>
    <property type="match status" value="2"/>
</dbReference>
<evidence type="ECO:0000313" key="7">
    <source>
        <dbReference type="EMBL" id="WPB05605.1"/>
    </source>
</evidence>
<evidence type="ECO:0000313" key="8">
    <source>
        <dbReference type="Proteomes" id="UP000230605"/>
    </source>
</evidence>
<proteinExistence type="inferred from homology"/>
<dbReference type="Proteomes" id="UP000230605">
    <property type="component" value="Chromosome 7"/>
</dbReference>
<dbReference type="AlphaFoldDB" id="A0A2G5HG21"/>
<evidence type="ECO:0000256" key="5">
    <source>
        <dbReference type="ARBA" id="ARBA00023002"/>
    </source>
</evidence>